<evidence type="ECO:0000256" key="6">
    <source>
        <dbReference type="ARBA" id="ARBA00022725"/>
    </source>
</evidence>
<dbReference type="GO" id="GO:0006906">
    <property type="term" value="P:vesicle fusion"/>
    <property type="evidence" value="ECO:0007669"/>
    <property type="project" value="TreeGrafter"/>
</dbReference>
<evidence type="ECO:0000256" key="9">
    <source>
        <dbReference type="ARBA" id="ARBA00023136"/>
    </source>
</evidence>
<evidence type="ECO:0000256" key="12">
    <source>
        <dbReference type="RuleBase" id="RU003858"/>
    </source>
</evidence>
<dbReference type="CDD" id="cd00179">
    <property type="entry name" value="SynN"/>
    <property type="match status" value="1"/>
</dbReference>
<protein>
    <recommendedName>
        <fullName evidence="14">t-SNARE coiled-coil homology domain-containing protein</fullName>
    </recommendedName>
</protein>
<dbReference type="CDD" id="cd15875">
    <property type="entry name" value="SNARE_syntaxin7"/>
    <property type="match status" value="1"/>
</dbReference>
<name>A0A7R9D2D3_TIMCR</name>
<dbReference type="Pfam" id="PF14523">
    <property type="entry name" value="Syntaxin_2"/>
    <property type="match status" value="1"/>
</dbReference>
<dbReference type="GO" id="GO:0048278">
    <property type="term" value="P:vesicle docking"/>
    <property type="evidence" value="ECO:0007669"/>
    <property type="project" value="TreeGrafter"/>
</dbReference>
<dbReference type="InterPro" id="IPR006012">
    <property type="entry name" value="Syntaxin/epimorphin_CS"/>
</dbReference>
<dbReference type="PROSITE" id="PS50192">
    <property type="entry name" value="T_SNARE"/>
    <property type="match status" value="1"/>
</dbReference>
<reference evidence="15" key="1">
    <citation type="submission" date="2020-11" db="EMBL/GenBank/DDBJ databases">
        <authorList>
            <person name="Tran Van P."/>
        </authorList>
    </citation>
    <scope>NUCLEOTIDE SEQUENCE</scope>
</reference>
<keyword evidence="5 13" id="KW-0812">Transmembrane</keyword>
<keyword evidence="8 13" id="KW-1133">Transmembrane helix</keyword>
<dbReference type="PROSITE" id="PS00914">
    <property type="entry name" value="SYNTAXIN"/>
    <property type="match status" value="1"/>
</dbReference>
<evidence type="ECO:0000313" key="15">
    <source>
        <dbReference type="EMBL" id="CAD7406741.1"/>
    </source>
</evidence>
<evidence type="ECO:0000256" key="8">
    <source>
        <dbReference type="ARBA" id="ARBA00022989"/>
    </source>
</evidence>
<gene>
    <name evidence="15" type="ORF">TCEB3V08_LOCUS8670</name>
</gene>
<dbReference type="Gene3D" id="1.20.58.70">
    <property type="match status" value="1"/>
</dbReference>
<dbReference type="GO" id="GO:0008021">
    <property type="term" value="C:synaptic vesicle"/>
    <property type="evidence" value="ECO:0007669"/>
    <property type="project" value="TreeGrafter"/>
</dbReference>
<dbReference type="FunFam" id="1.20.58.70:FF:000006">
    <property type="entry name" value="Syntaxin 7"/>
    <property type="match status" value="1"/>
</dbReference>
<comment type="subcellular location">
    <subcellularLocation>
        <location evidence="1">Membrane</location>
        <topology evidence="1">Multi-pass membrane protein</topology>
    </subcellularLocation>
    <subcellularLocation>
        <location evidence="2">Membrane</location>
        <topology evidence="2">Single-pass type IV membrane protein</topology>
    </subcellularLocation>
</comment>
<keyword evidence="7" id="KW-0532">Neurotransmitter transport</keyword>
<evidence type="ECO:0000256" key="10">
    <source>
        <dbReference type="ARBA" id="ARBA00023170"/>
    </source>
</evidence>
<dbReference type="PANTHER" id="PTHR19957">
    <property type="entry name" value="SYNTAXIN"/>
    <property type="match status" value="1"/>
</dbReference>
<proteinExistence type="inferred from homology"/>
<keyword evidence="9 13" id="KW-0472">Membrane</keyword>
<dbReference type="GO" id="GO:0005484">
    <property type="term" value="F:SNAP receptor activity"/>
    <property type="evidence" value="ECO:0007669"/>
    <property type="project" value="InterPro"/>
</dbReference>
<dbReference type="InterPro" id="IPR006011">
    <property type="entry name" value="Syntaxin_N"/>
</dbReference>
<dbReference type="AlphaFoldDB" id="A0A7R9D2D3"/>
<dbReference type="SUPFAM" id="SSF47661">
    <property type="entry name" value="t-snare proteins"/>
    <property type="match status" value="1"/>
</dbReference>
<organism evidence="15">
    <name type="scientific">Timema cristinae</name>
    <name type="common">Walking stick</name>
    <dbReference type="NCBI Taxonomy" id="61476"/>
    <lineage>
        <taxon>Eukaryota</taxon>
        <taxon>Metazoa</taxon>
        <taxon>Ecdysozoa</taxon>
        <taxon>Arthropoda</taxon>
        <taxon>Hexapoda</taxon>
        <taxon>Insecta</taxon>
        <taxon>Pterygota</taxon>
        <taxon>Neoptera</taxon>
        <taxon>Polyneoptera</taxon>
        <taxon>Phasmatodea</taxon>
        <taxon>Timematodea</taxon>
        <taxon>Timematoidea</taxon>
        <taxon>Timematidae</taxon>
        <taxon>Timema</taxon>
    </lineage>
</organism>
<dbReference type="Gene3D" id="1.20.5.110">
    <property type="match status" value="1"/>
</dbReference>
<dbReference type="Pfam" id="PF05739">
    <property type="entry name" value="SNARE"/>
    <property type="match status" value="1"/>
</dbReference>
<keyword evidence="4" id="KW-0716">Sensory transduction</keyword>
<dbReference type="GO" id="GO:0007165">
    <property type="term" value="P:signal transduction"/>
    <property type="evidence" value="ECO:0007669"/>
    <property type="project" value="UniProtKB-KW"/>
</dbReference>
<evidence type="ECO:0000259" key="14">
    <source>
        <dbReference type="PROSITE" id="PS50192"/>
    </source>
</evidence>
<keyword evidence="6" id="KW-0552">Olfaction</keyword>
<dbReference type="GO" id="GO:0005549">
    <property type="term" value="F:odorant binding"/>
    <property type="evidence" value="ECO:0007669"/>
    <property type="project" value="InterPro"/>
</dbReference>
<feature type="domain" description="T-SNARE coiled-coil homology" evidence="14">
    <location>
        <begin position="387"/>
        <end position="449"/>
    </location>
</feature>
<evidence type="ECO:0000256" key="3">
    <source>
        <dbReference type="ARBA" id="ARBA00009063"/>
    </source>
</evidence>
<dbReference type="GO" id="GO:0006886">
    <property type="term" value="P:intracellular protein transport"/>
    <property type="evidence" value="ECO:0007669"/>
    <property type="project" value="InterPro"/>
</dbReference>
<dbReference type="GO" id="GO:0000149">
    <property type="term" value="F:SNARE binding"/>
    <property type="evidence" value="ECO:0007669"/>
    <property type="project" value="TreeGrafter"/>
</dbReference>
<evidence type="ECO:0000256" key="1">
    <source>
        <dbReference type="ARBA" id="ARBA00004141"/>
    </source>
</evidence>
<evidence type="ECO:0000256" key="2">
    <source>
        <dbReference type="ARBA" id="ARBA00004211"/>
    </source>
</evidence>
<dbReference type="SMART" id="SM00503">
    <property type="entry name" value="SynN"/>
    <property type="match status" value="1"/>
</dbReference>
<dbReference type="Pfam" id="PF02949">
    <property type="entry name" value="7tm_6"/>
    <property type="match status" value="1"/>
</dbReference>
<keyword evidence="7" id="KW-0813">Transport</keyword>
<dbReference type="PANTHER" id="PTHR19957:SF411">
    <property type="entry name" value="LD23667P"/>
    <property type="match status" value="1"/>
</dbReference>
<accession>A0A7R9D2D3</accession>
<feature type="transmembrane region" description="Helical" evidence="13">
    <location>
        <begin position="461"/>
        <end position="480"/>
    </location>
</feature>
<dbReference type="GO" id="GO:0031201">
    <property type="term" value="C:SNARE complex"/>
    <property type="evidence" value="ECO:0007669"/>
    <property type="project" value="TreeGrafter"/>
</dbReference>
<dbReference type="InterPro" id="IPR045242">
    <property type="entry name" value="Syntaxin"/>
</dbReference>
<dbReference type="SMART" id="SM00397">
    <property type="entry name" value="t_SNARE"/>
    <property type="match status" value="1"/>
</dbReference>
<evidence type="ECO:0000256" key="5">
    <source>
        <dbReference type="ARBA" id="ARBA00022692"/>
    </source>
</evidence>
<dbReference type="InterPro" id="IPR010989">
    <property type="entry name" value="SNARE"/>
</dbReference>
<keyword evidence="10" id="KW-0675">Receptor</keyword>
<sequence length="484" mass="54569">MYSPLEFPNMGVPELDKRFTGVELRAALNRVQHTLVGPDNVSYVVLCDFRCALESLSGLSSPPSHPLIIQIHEECASLRDRGYELGYQWIPSHLPPTSFEFISIISMAACLIWQFELMCSYANAITLESFNVGQAAYSCSWYDASPTFKFRILNIIRRSQKPATITAGMFGALSLVMFTNVGRIYLFNELVIENFESDNLLDQLKMDGNYSFSSYHNGGPGREKDFQKLAQTIGTSIQKISQNVLSMQKMVIQLDTPQDTQELRNQLHQIQHYTQQLAKDTSANLKDLSSLPAPMSTSEQRQWKMQKERLADEFTSALNTFQATQRRAAQKEKDQMQRVRANSGLNDPFANLSKAGLGGRYTDQLIELQDSNTGSQQQDQMMDEMNLQLLEEQEQGIRQLESDISDVNQIFKELGAMVHEQGEVIDSIEAHVEKTEVFVSEGNTQLRQASTYQNKVRGKKCMLAVCLAVVLTVIIGIILWKTSG</sequence>
<dbReference type="GO" id="GO:0004984">
    <property type="term" value="F:olfactory receptor activity"/>
    <property type="evidence" value="ECO:0007669"/>
    <property type="project" value="InterPro"/>
</dbReference>
<dbReference type="EMBL" id="OC319931">
    <property type="protein sequence ID" value="CAD7406741.1"/>
    <property type="molecule type" value="Genomic_DNA"/>
</dbReference>
<keyword evidence="11" id="KW-0807">Transducer</keyword>
<dbReference type="InterPro" id="IPR000727">
    <property type="entry name" value="T_SNARE_dom"/>
</dbReference>
<comment type="similarity">
    <text evidence="3 12">Belongs to the syntaxin family.</text>
</comment>
<evidence type="ECO:0000256" key="11">
    <source>
        <dbReference type="ARBA" id="ARBA00023224"/>
    </source>
</evidence>
<dbReference type="InterPro" id="IPR004117">
    <property type="entry name" value="7tm6_olfct_rcpt"/>
</dbReference>
<evidence type="ECO:0000256" key="13">
    <source>
        <dbReference type="SAM" id="Phobius"/>
    </source>
</evidence>
<evidence type="ECO:0000256" key="4">
    <source>
        <dbReference type="ARBA" id="ARBA00022606"/>
    </source>
</evidence>
<evidence type="ECO:0000256" key="7">
    <source>
        <dbReference type="ARBA" id="ARBA00022775"/>
    </source>
</evidence>
<dbReference type="GO" id="GO:0006836">
    <property type="term" value="P:neurotransmitter transport"/>
    <property type="evidence" value="ECO:0007669"/>
    <property type="project" value="UniProtKB-KW"/>
</dbReference>